<dbReference type="EMBL" id="FWWU01000009">
    <property type="protein sequence ID" value="SMB88878.1"/>
    <property type="molecule type" value="Genomic_DNA"/>
</dbReference>
<dbReference type="Proteomes" id="UP000192582">
    <property type="component" value="Unassembled WGS sequence"/>
</dbReference>
<accession>A0A1W1V680</accession>
<dbReference type="AlphaFoldDB" id="A0A1W1V680"/>
<feature type="compositionally biased region" description="Basic and acidic residues" evidence="1">
    <location>
        <begin position="25"/>
        <end position="39"/>
    </location>
</feature>
<reference evidence="2 3" key="1">
    <citation type="submission" date="2017-04" db="EMBL/GenBank/DDBJ databases">
        <authorList>
            <person name="Afonso C.L."/>
            <person name="Miller P.J."/>
            <person name="Scott M.A."/>
            <person name="Spackman E."/>
            <person name="Goraichik I."/>
            <person name="Dimitrov K.M."/>
            <person name="Suarez D.L."/>
            <person name="Swayne D.E."/>
        </authorList>
    </citation>
    <scope>NUCLEOTIDE SEQUENCE [LARGE SCALE GENOMIC DNA]</scope>
    <source>
        <strain evidence="2 3">KR-140</strain>
    </source>
</reference>
<proteinExistence type="predicted"/>
<protein>
    <submittedName>
        <fullName evidence="2">Uncharacterized protein</fullName>
    </submittedName>
</protein>
<gene>
    <name evidence="2" type="ORF">SAMN00790413_00207</name>
</gene>
<evidence type="ECO:0000313" key="3">
    <source>
        <dbReference type="Proteomes" id="UP000192582"/>
    </source>
</evidence>
<name>A0A1W1V680_9DEIO</name>
<keyword evidence="3" id="KW-1185">Reference proteome</keyword>
<feature type="region of interest" description="Disordered" evidence="1">
    <location>
        <begin position="1"/>
        <end position="49"/>
    </location>
</feature>
<evidence type="ECO:0000313" key="2">
    <source>
        <dbReference type="EMBL" id="SMB88878.1"/>
    </source>
</evidence>
<evidence type="ECO:0000256" key="1">
    <source>
        <dbReference type="SAM" id="MobiDB-lite"/>
    </source>
</evidence>
<sequence>MGIVNRTKRETCQASVQGIVPLSRPEYKMLHSRKTKNDDGDGETGPPDT</sequence>
<organism evidence="2 3">
    <name type="scientific">Deinococcus hopiensis KR-140</name>
    <dbReference type="NCBI Taxonomy" id="695939"/>
    <lineage>
        <taxon>Bacteria</taxon>
        <taxon>Thermotogati</taxon>
        <taxon>Deinococcota</taxon>
        <taxon>Deinococci</taxon>
        <taxon>Deinococcales</taxon>
        <taxon>Deinococcaceae</taxon>
        <taxon>Deinococcus</taxon>
    </lineage>
</organism>